<organism evidence="6 7">
    <name type="scientific">Aphis gossypii</name>
    <name type="common">Cotton aphid</name>
    <dbReference type="NCBI Taxonomy" id="80765"/>
    <lineage>
        <taxon>Eukaryota</taxon>
        <taxon>Metazoa</taxon>
        <taxon>Ecdysozoa</taxon>
        <taxon>Arthropoda</taxon>
        <taxon>Hexapoda</taxon>
        <taxon>Insecta</taxon>
        <taxon>Pterygota</taxon>
        <taxon>Neoptera</taxon>
        <taxon>Paraneoptera</taxon>
        <taxon>Hemiptera</taxon>
        <taxon>Sternorrhyncha</taxon>
        <taxon>Aphidomorpha</taxon>
        <taxon>Aphidoidea</taxon>
        <taxon>Aphididae</taxon>
        <taxon>Aphidini</taxon>
        <taxon>Aphis</taxon>
        <taxon>Aphis</taxon>
    </lineage>
</organism>
<evidence type="ECO:0000256" key="3">
    <source>
        <dbReference type="ARBA" id="ARBA00022553"/>
    </source>
</evidence>
<feature type="compositionally biased region" description="Basic and acidic residues" evidence="5">
    <location>
        <begin position="698"/>
        <end position="708"/>
    </location>
</feature>
<keyword evidence="3" id="KW-0597">Phosphoprotein</keyword>
<evidence type="ECO:0000256" key="5">
    <source>
        <dbReference type="SAM" id="MobiDB-lite"/>
    </source>
</evidence>
<feature type="region of interest" description="Disordered" evidence="5">
    <location>
        <begin position="698"/>
        <end position="718"/>
    </location>
</feature>
<feature type="compositionally biased region" description="Acidic residues" evidence="5">
    <location>
        <begin position="328"/>
        <end position="341"/>
    </location>
</feature>
<reference evidence="6" key="2">
    <citation type="submission" date="2022-10" db="EMBL/GenBank/DDBJ databases">
        <authorList>
            <consortium name="ENA_rothamsted_submissions"/>
            <consortium name="culmorum"/>
            <person name="King R."/>
        </authorList>
    </citation>
    <scope>NUCLEOTIDE SEQUENCE</scope>
</reference>
<feature type="compositionally biased region" description="Basic and acidic residues" evidence="5">
    <location>
        <begin position="407"/>
        <end position="422"/>
    </location>
</feature>
<feature type="compositionally biased region" description="Acidic residues" evidence="5">
    <location>
        <begin position="11"/>
        <end position="20"/>
    </location>
</feature>
<dbReference type="GO" id="GO:0032040">
    <property type="term" value="C:small-subunit processome"/>
    <property type="evidence" value="ECO:0007669"/>
    <property type="project" value="InterPro"/>
</dbReference>
<protein>
    <recommendedName>
        <fullName evidence="8">U3 small nucleolar RNA-associated protein 14</fullName>
    </recommendedName>
</protein>
<reference evidence="6" key="1">
    <citation type="submission" date="2022-02" db="EMBL/GenBank/DDBJ databases">
        <authorList>
            <person name="King R."/>
        </authorList>
    </citation>
    <scope>NUCLEOTIDE SEQUENCE</scope>
</reference>
<name>A0A9P0NLP2_APHGO</name>
<comment type="similarity">
    <text evidence="2">Belongs to the UTP14 family.</text>
</comment>
<dbReference type="PANTHER" id="PTHR14150">
    <property type="entry name" value="U3 SMALL NUCLEOLAR RNA-ASSOCIATED PROTEIN 14"/>
    <property type="match status" value="1"/>
</dbReference>
<keyword evidence="4" id="KW-0539">Nucleus</keyword>
<evidence type="ECO:0000256" key="1">
    <source>
        <dbReference type="ARBA" id="ARBA00004604"/>
    </source>
</evidence>
<feature type="region of interest" description="Disordered" evidence="5">
    <location>
        <begin position="315"/>
        <end position="352"/>
    </location>
</feature>
<dbReference type="AlphaFoldDB" id="A0A9P0NLP2"/>
<dbReference type="EMBL" id="OU899037">
    <property type="protein sequence ID" value="CAH1736402.1"/>
    <property type="molecule type" value="Genomic_DNA"/>
</dbReference>
<proteinExistence type="inferred from homology"/>
<dbReference type="PANTHER" id="PTHR14150:SF12">
    <property type="entry name" value="U3 SMALL NUCLEOLAR RNA-ASSOCIATED PROTEIN 14 HOMOLOG A"/>
    <property type="match status" value="1"/>
</dbReference>
<dbReference type="Proteomes" id="UP001154329">
    <property type="component" value="Chromosome 4"/>
</dbReference>
<feature type="region of interest" description="Disordered" evidence="5">
    <location>
        <begin position="381"/>
        <end position="439"/>
    </location>
</feature>
<gene>
    <name evidence="6" type="ORF">APHIGO_LOCUS10155</name>
</gene>
<sequence length="830" mass="96113">MVSSLAKNEDAFNDEDMDDVSYEKHRQLLQTITSKTKRKIQPTTRNEPSLQVSEFHLSSGKQTTNIDDLTDALKKKAPKIRQKIQVAKSTKKLLQKPLDKVHAEKIKRAVAYDNFKKHISRWSAIVEKNKSADQLRFPLKTSEVEVFDNRMVDFSRGLTNPTDLQKKISAVLQSSEIVQQKQKELKMSWIEKEKEKYPLTLKELLEKRKSMASFRAKESYRHAKAHRQNKIKSKKYHRLLRKEKTKEQIKEFEKLQDTDPVAALEKLNVIEKTRAEERASLRHKSTGQWARNHVVRAKYDKDSRIALAEQLRKSKELTQKVQPSLNDDTNDSDSSDEEQIEIPEQVVDPDNPWLAERKEFKDFMAGYNNFVQNNCGAKDINDQFKNNKSDDKNSETNGINDQSENNKSNEKNNETKESKENNMNKLKRDKVATAKDKIKNNKKNKVKNITVNDLSTFDDEESDVEVLKIVTPKTKKVHFSDDTIESETKIKELDKNIKSKPKALCNKENSNIDVINTVAGTWYVSLDNINDNLNKKKVHRDVENAFKSVETELKNKINEKLLKLNKAKIKQPVKTNVKRQNEEVKSDYLKMNNKRIKAAFNEPLYEDNRTLDTNNTSNIEDNQESAIKTVVNPVNPKKQVQNIDPTEFLQVTQTNLETEEMTQVEDQIDDKEENDQEKLIAEAFADDDIINEFKEEKKKLEEQSKPKTETTLPGWGSWAGPNIRKRAFKKRTNMGMFRTPAKPPRKDFNREKVIIHENADDSIRSHLVSELPYPFKGIEEYEETIKVPVGRTWVPETVFQKLTAPPVVTQMGQIINPIDENSVVKIKLNE</sequence>
<accession>A0A9P0NLP2</accession>
<feature type="compositionally biased region" description="Basic and acidic residues" evidence="5">
    <location>
        <begin position="381"/>
        <end position="394"/>
    </location>
</feature>
<feature type="compositionally biased region" description="Basic and acidic residues" evidence="5">
    <location>
        <begin position="429"/>
        <end position="439"/>
    </location>
</feature>
<dbReference type="Pfam" id="PF04615">
    <property type="entry name" value="Utp14"/>
    <property type="match status" value="1"/>
</dbReference>
<dbReference type="GO" id="GO:0006364">
    <property type="term" value="P:rRNA processing"/>
    <property type="evidence" value="ECO:0007669"/>
    <property type="project" value="InterPro"/>
</dbReference>
<evidence type="ECO:0000256" key="2">
    <source>
        <dbReference type="ARBA" id="ARBA00007774"/>
    </source>
</evidence>
<evidence type="ECO:0008006" key="8">
    <source>
        <dbReference type="Google" id="ProtNLM"/>
    </source>
</evidence>
<dbReference type="InterPro" id="IPR006709">
    <property type="entry name" value="SSU_processome_Utp14"/>
</dbReference>
<keyword evidence="7" id="KW-1185">Reference proteome</keyword>
<evidence type="ECO:0000313" key="7">
    <source>
        <dbReference type="Proteomes" id="UP001154329"/>
    </source>
</evidence>
<evidence type="ECO:0000256" key="4">
    <source>
        <dbReference type="ARBA" id="ARBA00023242"/>
    </source>
</evidence>
<comment type="subcellular location">
    <subcellularLocation>
        <location evidence="1">Nucleus</location>
        <location evidence="1">Nucleolus</location>
    </subcellularLocation>
</comment>
<feature type="region of interest" description="Disordered" evidence="5">
    <location>
        <begin position="1"/>
        <end position="20"/>
    </location>
</feature>
<evidence type="ECO:0000313" key="6">
    <source>
        <dbReference type="EMBL" id="CAH1736402.1"/>
    </source>
</evidence>